<feature type="chain" id="PRO_5045439699" evidence="1">
    <location>
        <begin position="18"/>
        <end position="96"/>
    </location>
</feature>
<protein>
    <submittedName>
        <fullName evidence="2">Uncharacterized protein</fullName>
    </submittedName>
</protein>
<accession>A0ABR5DT19</accession>
<dbReference type="Proteomes" id="UP000033519">
    <property type="component" value="Unassembled WGS sequence"/>
</dbReference>
<sequence length="96" mass="10035">MHKLLVALAFLSVPVAAAPWLLAPTYAAQATELGDLSPFRVIAADTLNMVAKGDIAAATARITDFESAWVAEAAKLRALNAETWSVIDRAADAAIA</sequence>
<evidence type="ECO:0000313" key="3">
    <source>
        <dbReference type="Proteomes" id="UP000033519"/>
    </source>
</evidence>
<gene>
    <name evidence="2" type="ORF">WH91_21010</name>
</gene>
<evidence type="ECO:0000313" key="2">
    <source>
        <dbReference type="EMBL" id="KKC31158.1"/>
    </source>
</evidence>
<keyword evidence="3" id="KW-1185">Reference proteome</keyword>
<feature type="signal peptide" evidence="1">
    <location>
        <begin position="1"/>
        <end position="17"/>
    </location>
</feature>
<organism evidence="2 3">
    <name type="scientific">Devosia psychrophila</name>
    <dbReference type="NCBI Taxonomy" id="728005"/>
    <lineage>
        <taxon>Bacteria</taxon>
        <taxon>Pseudomonadati</taxon>
        <taxon>Pseudomonadota</taxon>
        <taxon>Alphaproteobacteria</taxon>
        <taxon>Hyphomicrobiales</taxon>
        <taxon>Devosiaceae</taxon>
        <taxon>Devosia</taxon>
    </lineage>
</organism>
<proteinExistence type="predicted"/>
<name>A0ABR5DT19_9HYPH</name>
<comment type="caution">
    <text evidence="2">The sequence shown here is derived from an EMBL/GenBank/DDBJ whole genome shotgun (WGS) entry which is preliminary data.</text>
</comment>
<evidence type="ECO:0000256" key="1">
    <source>
        <dbReference type="SAM" id="SignalP"/>
    </source>
</evidence>
<dbReference type="EMBL" id="LAPV01000215">
    <property type="protein sequence ID" value="KKC31158.1"/>
    <property type="molecule type" value="Genomic_DNA"/>
</dbReference>
<dbReference type="RefSeq" id="WP_046172956.1">
    <property type="nucleotide sequence ID" value="NZ_LAPV01000215.1"/>
</dbReference>
<keyword evidence="1" id="KW-0732">Signal</keyword>
<reference evidence="2 3" key="1">
    <citation type="submission" date="2015-03" db="EMBL/GenBank/DDBJ databases">
        <authorList>
            <person name="Lepp D."/>
            <person name="Hassan Y.I."/>
            <person name="Li X.-Z."/>
            <person name="Zhou T."/>
        </authorList>
    </citation>
    <scope>NUCLEOTIDE SEQUENCE [LARGE SCALE GENOMIC DNA]</scope>
    <source>
        <strain evidence="2 3">Cr7-05</strain>
    </source>
</reference>
<feature type="non-terminal residue" evidence="2">
    <location>
        <position position="96"/>
    </location>
</feature>